<feature type="binding site" evidence="11">
    <location>
        <position position="526"/>
    </location>
    <ligand>
        <name>substrate</name>
    </ligand>
</feature>
<feature type="binding site" evidence="13">
    <location>
        <position position="187"/>
    </location>
    <ligand>
        <name>Mg(2+)</name>
        <dbReference type="ChEBI" id="CHEBI:18420"/>
    </ligand>
</feature>
<name>A0A1X2HWL8_SYNRA</name>
<evidence type="ECO:0000256" key="1">
    <source>
        <dbReference type="ARBA" id="ARBA00001941"/>
    </source>
</evidence>
<dbReference type="GO" id="GO:0004802">
    <property type="term" value="F:transketolase activity"/>
    <property type="evidence" value="ECO:0007669"/>
    <property type="project" value="UniProtKB-EC"/>
</dbReference>
<dbReference type="InterPro" id="IPR033247">
    <property type="entry name" value="Transketolase_fam"/>
</dbReference>
<dbReference type="Pfam" id="PF02779">
    <property type="entry name" value="Transket_pyr"/>
    <property type="match status" value="1"/>
</dbReference>
<dbReference type="OMA" id="EWTTGNL"/>
<dbReference type="AlphaFoldDB" id="A0A1X2HWL8"/>
<feature type="site" description="Important for catalytic activity" evidence="14">
    <location>
        <position position="28"/>
    </location>
</feature>
<dbReference type="CDD" id="cd02012">
    <property type="entry name" value="TPP_TK"/>
    <property type="match status" value="1"/>
</dbReference>
<feature type="binding site" evidence="12">
    <location>
        <position position="263"/>
    </location>
    <ligand>
        <name>thiamine diphosphate</name>
        <dbReference type="ChEBI" id="CHEBI:58937"/>
    </ligand>
</feature>
<evidence type="ECO:0000256" key="2">
    <source>
        <dbReference type="ARBA" id="ARBA00007131"/>
    </source>
</evidence>
<feature type="binding site" evidence="11">
    <location>
        <position position="385"/>
    </location>
    <ligand>
        <name>substrate</name>
    </ligand>
</feature>
<dbReference type="Gene3D" id="3.40.50.970">
    <property type="match status" value="2"/>
</dbReference>
<dbReference type="OrthoDB" id="10267175at2759"/>
<evidence type="ECO:0000256" key="4">
    <source>
        <dbReference type="ARBA" id="ARBA00013152"/>
    </source>
</evidence>
<evidence type="ECO:0000256" key="14">
    <source>
        <dbReference type="PIRSR" id="PIRSR605478-5"/>
    </source>
</evidence>
<dbReference type="InterPro" id="IPR049557">
    <property type="entry name" value="Transketolase_CS"/>
</dbReference>
<evidence type="ECO:0000259" key="15">
    <source>
        <dbReference type="SMART" id="SM00861"/>
    </source>
</evidence>
<feature type="binding site" evidence="12">
    <location>
        <position position="158"/>
    </location>
    <ligand>
        <name>thiamine diphosphate</name>
        <dbReference type="ChEBI" id="CHEBI:58937"/>
    </ligand>
</feature>
<feature type="binding site" evidence="11">
    <location>
        <position position="358"/>
    </location>
    <ligand>
        <name>substrate</name>
    </ligand>
</feature>
<feature type="binding site" evidence="12">
    <location>
        <begin position="116"/>
        <end position="118"/>
    </location>
    <ligand>
        <name>thiamine diphosphate</name>
        <dbReference type="ChEBI" id="CHEBI:58937"/>
    </ligand>
</feature>
<keyword evidence="17" id="KW-1185">Reference proteome</keyword>
<dbReference type="SUPFAM" id="SSF52922">
    <property type="entry name" value="TK C-terminal domain-like"/>
    <property type="match status" value="1"/>
</dbReference>
<dbReference type="Gene3D" id="3.40.50.920">
    <property type="match status" value="1"/>
</dbReference>
<dbReference type="PROSITE" id="PS00801">
    <property type="entry name" value="TRANSKETOLASE_1"/>
    <property type="match status" value="1"/>
</dbReference>
<evidence type="ECO:0000313" key="17">
    <source>
        <dbReference type="Proteomes" id="UP000242180"/>
    </source>
</evidence>
<proteinExistence type="inferred from homology"/>
<dbReference type="EC" id="2.2.1.1" evidence="4"/>
<evidence type="ECO:0000256" key="7">
    <source>
        <dbReference type="ARBA" id="ARBA00022842"/>
    </source>
</evidence>
<dbReference type="FunFam" id="3.40.50.920:FF:000003">
    <property type="entry name" value="Transketolase"/>
    <property type="match status" value="1"/>
</dbReference>
<feature type="site" description="Important for catalytic activity" evidence="14">
    <location>
        <position position="263"/>
    </location>
</feature>
<dbReference type="PANTHER" id="PTHR43522">
    <property type="entry name" value="TRANSKETOLASE"/>
    <property type="match status" value="1"/>
</dbReference>
<gene>
    <name evidence="16" type="ORF">BCR43DRAFT_467711</name>
</gene>
<dbReference type="InParanoid" id="A0A1X2HWL8"/>
<feature type="binding site" evidence="12">
    <location>
        <position position="443"/>
    </location>
    <ligand>
        <name>thiamine diphosphate</name>
        <dbReference type="ChEBI" id="CHEBI:58937"/>
    </ligand>
</feature>
<sequence length="678" mass="73886">MVQSPDLLSINTVRVLSADVTSGNKSGHPGGPIGCAPMAHVLFHRFVNFNPKNPDFINKDRFVLSNGHACALQYVLWHLLGFDVSMDDLKNFRQLGSKCPGHPERTDTPGLDVTTGPLGQGISNAVGLAASEAHFAAKFNKPGYEIFNNYTYVILGDGCLQEGVAAEAVSLAGHWKLGKLICLYDDNDVTIDGHNEIQFTEDTVKRFEAYGWHVSYVEKGNEDIEGIAKAIEEAKAVTDKPSLIKIKTTIGYGSLIQDTSKAHGSPLADDDVRQLKEKFGFNPDEKYHVPQEVYEFYQSRTKHGEEYEAAWNALFQKYATEYPAEAAEIKRRFSKQLPDNWEQVLPRFQPSDPPLATRKFSEVVLNALASAIPDFTSGSADLSGSTLNRWKTATDFQHPSTGLGDYSGQYFSYGVREHGMFAIMNGMACYGGIIPIGATFLNFLTYGWGAARLSALSHLRVFYVMTHDSIGLGEDGPTHQPIETLLLTRSTPNMLTFRPADGNEVSGSYMCALKDTSKPSIFSLSRQPVPNLEGSSIENVAKGGYVLQDKPGYKVILVGTGTETSIAVEGAQLLASKGIPARVVSMPCTELYDAQSDEYKQSVLTPGVPVVSVEALGVYGWERYAHAHVGMKGFGASAPIGALYKHFNITPEAVADKAQAALTHFSKVGYVPQLGVEI</sequence>
<accession>A0A1X2HWL8</accession>
<comment type="caution">
    <text evidence="16">The sequence shown here is derived from an EMBL/GenBank/DDBJ whole genome shotgun (WGS) entry which is preliminary data.</text>
</comment>
<dbReference type="Pfam" id="PF22613">
    <property type="entry name" value="Transketolase_C_1"/>
    <property type="match status" value="1"/>
</dbReference>
<dbReference type="InterPro" id="IPR005475">
    <property type="entry name" value="Transketolase-like_Pyr-bd"/>
</dbReference>
<evidence type="ECO:0000313" key="16">
    <source>
        <dbReference type="EMBL" id="ORZ03901.1"/>
    </source>
</evidence>
<evidence type="ECO:0000256" key="3">
    <source>
        <dbReference type="ARBA" id="ARBA00011738"/>
    </source>
</evidence>
<dbReference type="FunFam" id="3.40.50.970:FF:000004">
    <property type="entry name" value="Transketolase"/>
    <property type="match status" value="1"/>
</dbReference>
<evidence type="ECO:0000256" key="5">
    <source>
        <dbReference type="ARBA" id="ARBA00022679"/>
    </source>
</evidence>
<dbReference type="EMBL" id="MCGN01000001">
    <property type="protein sequence ID" value="ORZ03901.1"/>
    <property type="molecule type" value="Genomic_DNA"/>
</dbReference>
<dbReference type="GO" id="GO:0005829">
    <property type="term" value="C:cytosol"/>
    <property type="evidence" value="ECO:0007669"/>
    <property type="project" value="TreeGrafter"/>
</dbReference>
<dbReference type="GO" id="GO:0046872">
    <property type="term" value="F:metal ion binding"/>
    <property type="evidence" value="ECO:0007669"/>
    <property type="project" value="UniProtKB-KW"/>
</dbReference>
<dbReference type="GO" id="GO:0006098">
    <property type="term" value="P:pentose-phosphate shunt"/>
    <property type="evidence" value="ECO:0007669"/>
    <property type="project" value="TreeGrafter"/>
</dbReference>
<keyword evidence="5" id="KW-0808">Transferase</keyword>
<comment type="subunit">
    <text evidence="3">Homodimer.</text>
</comment>
<dbReference type="InterPro" id="IPR029061">
    <property type="entry name" value="THDP-binding"/>
</dbReference>
<feature type="binding site" evidence="11">
    <location>
        <position position="28"/>
    </location>
    <ligand>
        <name>substrate</name>
    </ligand>
</feature>
<protein>
    <recommendedName>
        <fullName evidence="4">transketolase</fullName>
        <ecNumber evidence="4">2.2.1.1</ecNumber>
    </recommendedName>
</protein>
<feature type="binding site" evidence="13">
    <location>
        <position position="157"/>
    </location>
    <ligand>
        <name>Mg(2+)</name>
        <dbReference type="ChEBI" id="CHEBI:18420"/>
    </ligand>
</feature>
<dbReference type="NCBIfam" id="TIGR00232">
    <property type="entry name" value="tktlase_bact"/>
    <property type="match status" value="1"/>
</dbReference>
<feature type="binding site" evidence="11">
    <location>
        <position position="467"/>
    </location>
    <ligand>
        <name>substrate</name>
    </ligand>
</feature>
<dbReference type="FunFam" id="3.40.50.970:FF:000003">
    <property type="entry name" value="Transketolase"/>
    <property type="match status" value="1"/>
</dbReference>
<dbReference type="SMART" id="SM00861">
    <property type="entry name" value="Transket_pyr"/>
    <property type="match status" value="1"/>
</dbReference>
<comment type="catalytic activity">
    <reaction evidence="9">
        <text>D-sedoheptulose 7-phosphate + D-glyceraldehyde 3-phosphate = aldehydo-D-ribose 5-phosphate + D-xylulose 5-phosphate</text>
        <dbReference type="Rhea" id="RHEA:10508"/>
        <dbReference type="ChEBI" id="CHEBI:57483"/>
        <dbReference type="ChEBI" id="CHEBI:57737"/>
        <dbReference type="ChEBI" id="CHEBI:58273"/>
        <dbReference type="ChEBI" id="CHEBI:59776"/>
        <dbReference type="EC" id="2.2.1.1"/>
    </reaction>
</comment>
<dbReference type="InterPro" id="IPR005478">
    <property type="entry name" value="Transketolase_bac-like"/>
</dbReference>
<reference evidence="16 17" key="1">
    <citation type="submission" date="2016-07" db="EMBL/GenBank/DDBJ databases">
        <title>Pervasive Adenine N6-methylation of Active Genes in Fungi.</title>
        <authorList>
            <consortium name="DOE Joint Genome Institute"/>
            <person name="Mondo S.J."/>
            <person name="Dannebaum R.O."/>
            <person name="Kuo R.C."/>
            <person name="Labutti K."/>
            <person name="Haridas S."/>
            <person name="Kuo A."/>
            <person name="Salamov A."/>
            <person name="Ahrendt S.R."/>
            <person name="Lipzen A."/>
            <person name="Sullivan W."/>
            <person name="Andreopoulos W.B."/>
            <person name="Clum A."/>
            <person name="Lindquist E."/>
            <person name="Daum C."/>
            <person name="Ramamoorthy G.K."/>
            <person name="Gryganskyi A."/>
            <person name="Culley D."/>
            <person name="Magnuson J.K."/>
            <person name="James T.Y."/>
            <person name="O'Malley M.A."/>
            <person name="Stajich J.E."/>
            <person name="Spatafora J.W."/>
            <person name="Visel A."/>
            <person name="Grigoriev I.V."/>
        </authorList>
    </citation>
    <scope>NUCLEOTIDE SEQUENCE [LARGE SCALE GENOMIC DNA]</scope>
    <source>
        <strain evidence="16 17">NRRL 2496</strain>
    </source>
</reference>
<evidence type="ECO:0000256" key="6">
    <source>
        <dbReference type="ARBA" id="ARBA00022723"/>
    </source>
</evidence>
<keyword evidence="7 13" id="KW-0460">Magnesium</keyword>
<comment type="similarity">
    <text evidence="2">Belongs to the transketolase family.</text>
</comment>
<evidence type="ECO:0000256" key="11">
    <source>
        <dbReference type="PIRSR" id="PIRSR605478-2"/>
    </source>
</evidence>
<dbReference type="STRING" id="13706.A0A1X2HWL8"/>
<dbReference type="Proteomes" id="UP000242180">
    <property type="component" value="Unassembled WGS sequence"/>
</dbReference>
<dbReference type="FunCoup" id="A0A1X2HWL8">
    <property type="interactions" value="466"/>
</dbReference>
<dbReference type="GO" id="GO:0005634">
    <property type="term" value="C:nucleus"/>
    <property type="evidence" value="ECO:0007669"/>
    <property type="project" value="TreeGrafter"/>
</dbReference>
<feature type="binding site" evidence="11">
    <location>
        <position position="479"/>
    </location>
    <ligand>
        <name>substrate</name>
    </ligand>
</feature>
<dbReference type="SUPFAM" id="SSF52518">
    <property type="entry name" value="Thiamin diphosphate-binding fold (THDP-binding)"/>
    <property type="match status" value="2"/>
</dbReference>
<organism evidence="16 17">
    <name type="scientific">Syncephalastrum racemosum</name>
    <name type="common">Filamentous fungus</name>
    <dbReference type="NCBI Taxonomy" id="13706"/>
    <lineage>
        <taxon>Eukaryota</taxon>
        <taxon>Fungi</taxon>
        <taxon>Fungi incertae sedis</taxon>
        <taxon>Mucoromycota</taxon>
        <taxon>Mucoromycotina</taxon>
        <taxon>Mucoromycetes</taxon>
        <taxon>Mucorales</taxon>
        <taxon>Syncephalastraceae</taxon>
        <taxon>Syncephalastrum</taxon>
    </lineage>
</organism>
<evidence type="ECO:0000256" key="12">
    <source>
        <dbReference type="PIRSR" id="PIRSR605478-3"/>
    </source>
</evidence>
<keyword evidence="8 12" id="KW-0786">Thiamine pyrophosphate</keyword>
<feature type="binding site" evidence="12">
    <location>
        <position position="187"/>
    </location>
    <ligand>
        <name>thiamine diphosphate</name>
        <dbReference type="ChEBI" id="CHEBI:58937"/>
    </ligand>
</feature>
<feature type="binding site" evidence="13">
    <location>
        <position position="189"/>
    </location>
    <ligand>
        <name>Mg(2+)</name>
        <dbReference type="ChEBI" id="CHEBI:18420"/>
    </ligand>
</feature>
<evidence type="ECO:0000256" key="8">
    <source>
        <dbReference type="ARBA" id="ARBA00023052"/>
    </source>
</evidence>
<dbReference type="Pfam" id="PF00456">
    <property type="entry name" value="Transketolase_N"/>
    <property type="match status" value="1"/>
</dbReference>
<dbReference type="PANTHER" id="PTHR43522:SF2">
    <property type="entry name" value="TRANSKETOLASE 1-RELATED"/>
    <property type="match status" value="1"/>
</dbReference>
<feature type="binding site" evidence="12">
    <location>
        <position position="68"/>
    </location>
    <ligand>
        <name>thiamine diphosphate</name>
        <dbReference type="ChEBI" id="CHEBI:58937"/>
    </ligand>
</feature>
<evidence type="ECO:0000256" key="9">
    <source>
        <dbReference type="ARBA" id="ARBA00049473"/>
    </source>
</evidence>
<evidence type="ECO:0000256" key="13">
    <source>
        <dbReference type="PIRSR" id="PIRSR605478-4"/>
    </source>
</evidence>
<dbReference type="InterPro" id="IPR009014">
    <property type="entry name" value="Transketo_C/PFOR_II"/>
</dbReference>
<evidence type="ECO:0000256" key="10">
    <source>
        <dbReference type="PIRSR" id="PIRSR605478-1"/>
    </source>
</evidence>
<feature type="binding site" evidence="11">
    <location>
        <position position="475"/>
    </location>
    <ligand>
        <name>substrate</name>
    </ligand>
</feature>
<dbReference type="InterPro" id="IPR005474">
    <property type="entry name" value="Transketolase_N"/>
</dbReference>
<comment type="cofactor">
    <cofactor evidence="12">
        <name>thiamine diphosphate</name>
        <dbReference type="ChEBI" id="CHEBI:58937"/>
    </cofactor>
    <text evidence="12">Binds 1 thiamine pyrophosphate per subunit. During the reaction, the substrate forms a covalent intermediate with the cofactor.</text>
</comment>
<comment type="cofactor">
    <cofactor evidence="1">
        <name>Co(2+)</name>
        <dbReference type="ChEBI" id="CHEBI:48828"/>
    </cofactor>
</comment>
<keyword evidence="6 13" id="KW-0479">Metal-binding</keyword>
<feature type="active site" description="Proton donor" evidence="10">
    <location>
        <position position="417"/>
    </location>
</feature>
<comment type="cofactor">
    <cofactor evidence="13">
        <name>Mg(2+)</name>
        <dbReference type="ChEBI" id="CHEBI:18420"/>
    </cofactor>
    <text evidence="13">Binds 1 Mg(2+) ion per subunit. Can also utilize other divalent metal cations, such as Ca(2+), Mn(2+) and Co(2+).</text>
</comment>
<feature type="binding site" evidence="11">
    <location>
        <position position="263"/>
    </location>
    <ligand>
        <name>substrate</name>
    </ligand>
</feature>
<dbReference type="CDD" id="cd07033">
    <property type="entry name" value="TPP_PYR_DXS_TK_like"/>
    <property type="match status" value="1"/>
</dbReference>
<dbReference type="InterPro" id="IPR055152">
    <property type="entry name" value="Transketolase-like_C_2"/>
</dbReference>
<feature type="domain" description="Transketolase-like pyrimidine-binding" evidence="15">
    <location>
        <begin position="355"/>
        <end position="531"/>
    </location>
</feature>